<dbReference type="eggNOG" id="KOG0891">
    <property type="taxonomic scope" value="Eukaryota"/>
</dbReference>
<evidence type="ECO:0000313" key="9">
    <source>
        <dbReference type="EMBL" id="EFX65438.1"/>
    </source>
</evidence>
<feature type="domain" description="PI3K/PI4K catalytic" evidence="7">
    <location>
        <begin position="3282"/>
        <end position="3398"/>
    </location>
</feature>
<dbReference type="STRING" id="6669.E9HS21"/>
<keyword evidence="10" id="KW-1185">Reference proteome</keyword>
<dbReference type="HOGENOM" id="CLU_224534_0_0_1"/>
<dbReference type="InterPro" id="IPR003151">
    <property type="entry name" value="PIK-rel_kinase_FAT"/>
</dbReference>
<dbReference type="PANTHER" id="PTHR11139:SF72">
    <property type="entry name" value="SERINE-PROTEIN KINASE ATM"/>
    <property type="match status" value="1"/>
</dbReference>
<dbReference type="Proteomes" id="UP000000305">
    <property type="component" value="Unassembled WGS sequence"/>
</dbReference>
<dbReference type="InterPro" id="IPR018936">
    <property type="entry name" value="PI3/4_kinase_CS"/>
</dbReference>
<dbReference type="Pfam" id="PF20500">
    <property type="entry name" value="DNA-PKcs_N"/>
    <property type="match status" value="2"/>
</dbReference>
<dbReference type="PROSITE" id="PS00915">
    <property type="entry name" value="PI3_4_KINASE_1"/>
    <property type="match status" value="1"/>
</dbReference>
<organism evidence="9 10">
    <name type="scientific">Daphnia pulex</name>
    <name type="common">Water flea</name>
    <dbReference type="NCBI Taxonomy" id="6669"/>
    <lineage>
        <taxon>Eukaryota</taxon>
        <taxon>Metazoa</taxon>
        <taxon>Ecdysozoa</taxon>
        <taxon>Arthropoda</taxon>
        <taxon>Crustacea</taxon>
        <taxon>Branchiopoda</taxon>
        <taxon>Diplostraca</taxon>
        <taxon>Cladocera</taxon>
        <taxon>Anomopoda</taxon>
        <taxon>Daphniidae</taxon>
        <taxon>Daphnia</taxon>
    </lineage>
</organism>
<dbReference type="PhylomeDB" id="E9HS21"/>
<dbReference type="InterPro" id="IPR046804">
    <property type="entry name" value="DNA-PKcs_N"/>
</dbReference>
<dbReference type="InterPro" id="IPR011989">
    <property type="entry name" value="ARM-like"/>
</dbReference>
<feature type="domain" description="FAT" evidence="8">
    <location>
        <begin position="2576"/>
        <end position="3126"/>
    </location>
</feature>
<evidence type="ECO:0000256" key="2">
    <source>
        <dbReference type="ARBA" id="ARBA00018077"/>
    </source>
</evidence>
<dbReference type="GO" id="GO:0005694">
    <property type="term" value="C:chromosome"/>
    <property type="evidence" value="ECO:0000318"/>
    <property type="project" value="GO_Central"/>
</dbReference>
<dbReference type="GO" id="GO:0008630">
    <property type="term" value="P:intrinsic apoptotic signaling pathway in response to DNA damage"/>
    <property type="evidence" value="ECO:0000318"/>
    <property type="project" value="GO_Central"/>
</dbReference>
<dbReference type="KEGG" id="dpx:DAPPUDRAFT_333161"/>
<accession>E9HS21</accession>
<dbReference type="InterPro" id="IPR012582">
    <property type="entry name" value="DNAPKcs_CC3"/>
</dbReference>
<dbReference type="PROSITE" id="PS51189">
    <property type="entry name" value="FAT"/>
    <property type="match status" value="1"/>
</dbReference>
<comment type="subcellular location">
    <subcellularLocation>
        <location evidence="1">Nucleus</location>
        <location evidence="1">Nucleolus</location>
    </subcellularLocation>
</comment>
<dbReference type="GO" id="GO:0005737">
    <property type="term" value="C:cytoplasm"/>
    <property type="evidence" value="ECO:0000318"/>
    <property type="project" value="GO_Central"/>
</dbReference>
<gene>
    <name evidence="9" type="ORF">DAPPUDRAFT_333161</name>
</gene>
<keyword evidence="5" id="KW-0418">Kinase</keyword>
<dbReference type="Gene3D" id="3.30.1010.10">
    <property type="entry name" value="Phosphatidylinositol 3-kinase Catalytic Subunit, Chain A, domain 4"/>
    <property type="match status" value="1"/>
</dbReference>
<dbReference type="Pfam" id="PF19704">
    <property type="entry name" value="DNAPKcs_CC5"/>
    <property type="match status" value="2"/>
</dbReference>
<evidence type="ECO:0000259" key="8">
    <source>
        <dbReference type="PROSITE" id="PS51189"/>
    </source>
</evidence>
<evidence type="ECO:0000256" key="5">
    <source>
        <dbReference type="ARBA" id="ARBA00022777"/>
    </source>
</evidence>
<dbReference type="InterPro" id="IPR046803">
    <property type="entry name" value="DNAPKcs_CC1-2"/>
</dbReference>
<feature type="compositionally biased region" description="Basic and acidic residues" evidence="6">
    <location>
        <begin position="2454"/>
        <end position="2464"/>
    </location>
</feature>
<name>E9HS21_DAPPU</name>
<dbReference type="InterPro" id="IPR045581">
    <property type="entry name" value="DNAPKcs_CC5"/>
</dbReference>
<dbReference type="InterPro" id="IPR014009">
    <property type="entry name" value="PIK_FAT"/>
</dbReference>
<dbReference type="PANTHER" id="PTHR11139">
    <property type="entry name" value="ATAXIA TELANGIECTASIA MUTATED ATM -RELATED"/>
    <property type="match status" value="1"/>
</dbReference>
<proteinExistence type="predicted"/>
<evidence type="ECO:0000256" key="3">
    <source>
        <dbReference type="ARBA" id="ARBA00022553"/>
    </source>
</evidence>
<evidence type="ECO:0000256" key="1">
    <source>
        <dbReference type="ARBA" id="ARBA00004604"/>
    </source>
</evidence>
<dbReference type="InParanoid" id="E9HS21"/>
<dbReference type="GO" id="GO:0000723">
    <property type="term" value="P:telomere maintenance"/>
    <property type="evidence" value="ECO:0000318"/>
    <property type="project" value="GO_Central"/>
</dbReference>
<dbReference type="Pfam" id="PF08163">
    <property type="entry name" value="DNAPKcs_CC3"/>
    <property type="match status" value="1"/>
</dbReference>
<dbReference type="InterPro" id="IPR000403">
    <property type="entry name" value="PI3/4_kinase_cat_dom"/>
</dbReference>
<dbReference type="Pfam" id="PF02259">
    <property type="entry name" value="FAT"/>
    <property type="match status" value="1"/>
</dbReference>
<dbReference type="GO" id="GO:0005634">
    <property type="term" value="C:nucleus"/>
    <property type="evidence" value="ECO:0000318"/>
    <property type="project" value="GO_Central"/>
</dbReference>
<sequence length="3398" mass="385420">MDSVLEGYLFQMHSGTCSDMLEQIKDIKDVVSKTKDNSVVSALLNKEIGLISLLSKFRDSKKDDNFAEIINCALSILDDLLEKFGESMSNHLVVIKNLALMYMNSKNSKIRGACYFVLCQVVITAQTSPTEILEELNLPALSNMLFEKMATSSDDSSSKAKMNFLVLLGRLAQYFPSTLKEKASRIINQLLYELEKEVKRQHDFKDKRVAGCIEALTGFLHSFNSIVDQKCREKIHSYLLMLLTKFLLVDKRVHTKKAALNMLEEHASLFNNLLLKQYKSWFDNLKSYALREKTDILESGLKALGKFIDESFFMKNVIEILESDQASLQLKCVGLKALGECSFLVSGKNVSHIFEYLLNKTSFICIQEDTSKSLDIFPICLESLGLVLMRYATPVGIERTQQLQKMLVHLFSRYLDIAERNRCGRSVAVFLVGVHAAVQNPINFSAFVREVVIQSLIRSTRPELDSDSIKKYASLWITIMNFSCQTDLPFSLEDRVRVSEVLDGQLVTAISTIISRLNFSVNEMEDSTIDGDKTESSPRNPADWQLFHNLADLLEDLLKVIEPRKRLQDLLIPFGREVVELSTKFPLVPGLYRVLALVLSIIGQDLPVIHHPTYELYMSSLINRLAQLSDDVLVSAVQAVLSSPAWLVTSLSSSVTGALASALKIGLTYPPMAEWPLNALEHWQTALSFSCIDPIMEEILPFLEPYLSSVEKFSKEVPFISGKRLNRSKANATPTIDREAWANIQRRIVKLLGRMGPKCSRLVHQNEDHVIAHSATGWQISGHLEFGLPLSDMKPVIQLDAFLPRILHLVQHTSESETRMAACEFLHASILFLTGTISRRTEEIQLHYPLTPLYSKSFPVILHLAVDSDEVIRQLFHSLLFQLVHWFSRPTFCQNKSNGRRTVLGAETVALLEQLMESACSGLDTSLVRDLACDCLLEFLKWTVKQSSDEILWEDPAVTDFIFQKLRASATHPSPHHRLGAAIVVNKLYRVMREYEPLTSIYTLDLLTHFVLCLSLAEQDASSLGTVYESKKVLYNLMRTVILNRNLFEKPDARRRVAPFMIQGTLSELLEILLEHIFGSQQHCRHICVELCEILARPQSLTEVVTQFLSRRPLENLLPCKFPFSARLDVYRILLRLDVIETSKCDTDANSLMQLEVFVENIERKLEEKSSDTEVPLNDGRIPESFMAWIGFLTEYLPKSQNCRFLHVKTLVRASLFPSRLGFSVHTAASRQQLYTCLETQLFPLLSQHNEAILSVLTEFQLDRFDFAERHSLDIVRGFVLIATSGCMGANVSYCKSPTALLKMAVDNIVNNDQALLNRSQINTGSDSFSVRLKSSSMLMELALLLGLNIEILANEFRNSANIPNSAVTYGQYLCTKLGKSVLPVVVRQLQSMQPFLPQIGNGDPQQWTLLLELLQVAHQSQELSKKKWIVQNVLHSWSVLERHAEDYRQKCHLQSIVNCIAIIDIDVVGRNSDVKRWIISCWNPSTDVNFASELVQLLNIFITNCSECEEKSLTSSLQNFFTHNFPSKTTGLDKNSDKTTYYSIVNRMIGIIRVPVVFHFLVDVFALEPRHSCVPAFMESVQNEDWAKSTCGHSLNQALTKLYQHAKMRAINPKTRIDEIEMLYVPLLTALPSSVVEDHLNGLLPDVLQMYDNKGTGAELFIQKSALCALLAVALVRVDYQRLSTHLNANFCALKKAQQPSDDSKGLIKCLMQFVLNIRKIVVPGNNNEVETFENLERFAFKLMLAIALITPSLDEVRVDRFIFNPMSQKMALWNAVVGTIKKYNLTVEVERHRKRFLVYIPAVSAENRPNKGYIPSQFLFGSSLSEDVYRFDFNQASLSADFGSFDDSRNASVLSSTNEEASSSLLYLTLDDLNKHPCMGLLVNFLEKFYAKRTVLADSEPEWMNSLRETLLNPSAHTNVVLFIVRLVINLKSIFQPYAKFWYKSLLIAFLRKIGGEPLNSLFREGLDVMLKWSKDKPPSVDDVEFAQAASNVLQFILKNMYNANSEILRDNMEMLAAIFCVWDKISLSIPYEIVEELLSSDKKKAKLGLQILDVIVVHGFFPKNHEQNSRFKQRLANVLKLDEKRDLSRSCAALCGSILSRETDKDFEKLVCEALQMWHNKNKDDVFVDLLFEVAIRYRPVLSQFAGINLALFGSIYGTLRANCLEILAISWHFMEDPWKEIGFKTIESVLKGSNSAELCPVLSLVKDLIPRLEINEWKPLWPTLIRLSRHENVQCRSRLYEVFKKAFDLSDPRDPEFAQAILRACTDENKELAVNMQNFLAEKLPNSTMDRLLVYVTDFYSPGSEDYFLPYSLHFLLERTTHSHIYRESIFEQPLDNIPFQLLDLASLSSQSLSQRPSWNNFGRSFSYGSIQPGFLRATQSVSNRATFLPTPSPANWLMAETQSAEPSFTSQMEGKKTSLPNPVNETFKSPLKSWKRFTATGPPPVKLSYENRSKSKRETSTSSPPTLYRKYRIGELPDIQIPPSSLIAPLCAVALNDAALAKALFCHLLSAFRKQIKEIQGDDSEFALQLNTALESIVERHQPRSSNSNLLAAIMEYFWTNSVDVATDIEKLAQSIKASHLQSLGILVIESCLPDCLVLEQSKKPRLEKVKHESSNWFHVADLYGDIQDVDNVRAVVTYLTGCNNSTKKAIESESKNDWNKAFQYYSQTLGDVSPSPEIMFCREYGFKCLEELGRWDEISRLKPKTEPWNIRSRVRNSLKNFPAGHKIKELDSVHLPSVDPMLLTDLAALALRNGNRDRATTCISKATDEFISRYCQLSALNFGGRQNLLQHVCIITEIETFLHQSDIPKNLSLPHTGDNVVVWDSILALRTFFTKCDKKKSNVASVNSLRLQLASISIEQKNVGLAQKLVDGAVDVHDPAMMSLRYLMQSKVLAMEALRSDIELTKLCGLISAKETINRVAVTTTSSSSEEVLWKLDLERFEAFLCAQVFQVVNNMQPQDLITKQAKLTELWNVQPKEIIREGLQHAERQTKLAEIECVAANMSEAYLNLAKYFYKWKTTMSDEDYNIGLTRSVLASMRYGSVDGQALFPLVILAVKDNSSAADVFQSSRSNVPTAMFLPWVNQLVSYFALSSAIAKLLLDISERYPVHVKLPFGISRSTLSQEVLNMYETRKLEAKLMTAKYSTWKMFLKSIDYLKPPERAAHDLLNSETRMKDFELFNSMYLNLSPPTATSSHGHVHHSFSVLYTSKFQEAFKTGRLSELSNLLHSFKKQTFSGRRSLKDYSPWLANYRPGGSFSNGLLELPGFKGNTLKVEAFRDKIEYLNSKQFPARLTFLCIYTDILVNGAVEYPVLVKHGEDVRQDERIIQLLNAIDVVLMRDVESKKRSLRIRTFQVIPITNSCGIFQWLTDTLTLKAFLETDLEYRSSSIAYKT</sequence>
<evidence type="ECO:0000313" key="10">
    <source>
        <dbReference type="Proteomes" id="UP000000305"/>
    </source>
</evidence>
<dbReference type="OrthoDB" id="431717at2759"/>
<protein>
    <recommendedName>
        <fullName evidence="2">DNA-dependent protein kinase catalytic subunit</fullName>
    </recommendedName>
</protein>
<dbReference type="SUPFAM" id="SSF48371">
    <property type="entry name" value="ARM repeat"/>
    <property type="match status" value="3"/>
</dbReference>
<dbReference type="Pfam" id="PF00454">
    <property type="entry name" value="PI3_PI4_kinase"/>
    <property type="match status" value="1"/>
</dbReference>
<dbReference type="GO" id="GO:0006302">
    <property type="term" value="P:double-strand break repair"/>
    <property type="evidence" value="ECO:0000318"/>
    <property type="project" value="GO_Central"/>
</dbReference>
<evidence type="ECO:0000256" key="4">
    <source>
        <dbReference type="ARBA" id="ARBA00022679"/>
    </source>
</evidence>
<dbReference type="GO" id="GO:0006303">
    <property type="term" value="P:double-strand break repair via nonhomologous end joining"/>
    <property type="evidence" value="ECO:0007669"/>
    <property type="project" value="InterPro"/>
</dbReference>
<dbReference type="OMA" id="PSPMCRE"/>
<feature type="region of interest" description="Disordered" evidence="6">
    <location>
        <begin position="2450"/>
        <end position="2471"/>
    </location>
</feature>
<dbReference type="GO" id="GO:0004674">
    <property type="term" value="F:protein serine/threonine kinase activity"/>
    <property type="evidence" value="ECO:0000318"/>
    <property type="project" value="GO_Central"/>
</dbReference>
<dbReference type="PROSITE" id="PS50290">
    <property type="entry name" value="PI3_4_KINASE_3"/>
    <property type="match status" value="1"/>
</dbReference>
<dbReference type="Gene3D" id="1.25.10.10">
    <property type="entry name" value="Leucine-rich Repeat Variant"/>
    <property type="match status" value="2"/>
</dbReference>
<dbReference type="EMBL" id="GL732744">
    <property type="protein sequence ID" value="EFX65438.1"/>
    <property type="molecule type" value="Genomic_DNA"/>
</dbReference>
<dbReference type="GO" id="GO:0000077">
    <property type="term" value="P:DNA damage checkpoint signaling"/>
    <property type="evidence" value="ECO:0000318"/>
    <property type="project" value="GO_Central"/>
</dbReference>
<dbReference type="SUPFAM" id="SSF56112">
    <property type="entry name" value="Protein kinase-like (PK-like)"/>
    <property type="match status" value="1"/>
</dbReference>
<evidence type="ECO:0000256" key="6">
    <source>
        <dbReference type="SAM" id="MobiDB-lite"/>
    </source>
</evidence>
<dbReference type="GO" id="GO:0005730">
    <property type="term" value="C:nucleolus"/>
    <property type="evidence" value="ECO:0007669"/>
    <property type="project" value="UniProtKB-SubCell"/>
</dbReference>
<dbReference type="SMART" id="SM01344">
    <property type="entry name" value="NUC194"/>
    <property type="match status" value="1"/>
</dbReference>
<reference evidence="9 10" key="1">
    <citation type="journal article" date="2011" name="Science">
        <title>The ecoresponsive genome of Daphnia pulex.</title>
        <authorList>
            <person name="Colbourne J.K."/>
            <person name="Pfrender M.E."/>
            <person name="Gilbert D."/>
            <person name="Thomas W.K."/>
            <person name="Tucker A."/>
            <person name="Oakley T.H."/>
            <person name="Tokishita S."/>
            <person name="Aerts A."/>
            <person name="Arnold G.J."/>
            <person name="Basu M.K."/>
            <person name="Bauer D.J."/>
            <person name="Caceres C.E."/>
            <person name="Carmel L."/>
            <person name="Casola C."/>
            <person name="Choi J.H."/>
            <person name="Detter J.C."/>
            <person name="Dong Q."/>
            <person name="Dusheyko S."/>
            <person name="Eads B.D."/>
            <person name="Frohlich T."/>
            <person name="Geiler-Samerotte K.A."/>
            <person name="Gerlach D."/>
            <person name="Hatcher P."/>
            <person name="Jogdeo S."/>
            <person name="Krijgsveld J."/>
            <person name="Kriventseva E.V."/>
            <person name="Kultz D."/>
            <person name="Laforsch C."/>
            <person name="Lindquist E."/>
            <person name="Lopez J."/>
            <person name="Manak J.R."/>
            <person name="Muller J."/>
            <person name="Pangilinan J."/>
            <person name="Patwardhan R.P."/>
            <person name="Pitluck S."/>
            <person name="Pritham E.J."/>
            <person name="Rechtsteiner A."/>
            <person name="Rho M."/>
            <person name="Rogozin I.B."/>
            <person name="Sakarya O."/>
            <person name="Salamov A."/>
            <person name="Schaack S."/>
            <person name="Shapiro H."/>
            <person name="Shiga Y."/>
            <person name="Skalitzky C."/>
            <person name="Smith Z."/>
            <person name="Souvorov A."/>
            <person name="Sung W."/>
            <person name="Tang Z."/>
            <person name="Tsuchiya D."/>
            <person name="Tu H."/>
            <person name="Vos H."/>
            <person name="Wang M."/>
            <person name="Wolf Y.I."/>
            <person name="Yamagata H."/>
            <person name="Yamada T."/>
            <person name="Ye Y."/>
            <person name="Shaw J.R."/>
            <person name="Andrews J."/>
            <person name="Crease T.J."/>
            <person name="Tang H."/>
            <person name="Lucas S.M."/>
            <person name="Robertson H.M."/>
            <person name="Bork P."/>
            <person name="Koonin E.V."/>
            <person name="Zdobnov E.M."/>
            <person name="Grigoriev I.V."/>
            <person name="Lynch M."/>
            <person name="Boore J.L."/>
        </authorList>
    </citation>
    <scope>NUCLEOTIDE SEQUENCE [LARGE SCALE GENOMIC DNA]</scope>
</reference>
<dbReference type="Pfam" id="PF20502">
    <property type="entry name" value="DNAPKcs_CC1-2"/>
    <property type="match status" value="1"/>
</dbReference>
<dbReference type="GO" id="GO:1904262">
    <property type="term" value="P:negative regulation of TORC1 signaling"/>
    <property type="evidence" value="ECO:0000318"/>
    <property type="project" value="GO_Central"/>
</dbReference>
<dbReference type="InterPro" id="IPR016024">
    <property type="entry name" value="ARM-type_fold"/>
</dbReference>
<dbReference type="InterPro" id="IPR050517">
    <property type="entry name" value="DDR_Repair_Kinase"/>
</dbReference>
<keyword evidence="3" id="KW-0597">Phosphoprotein</keyword>
<evidence type="ECO:0000259" key="7">
    <source>
        <dbReference type="PROSITE" id="PS50290"/>
    </source>
</evidence>
<keyword evidence="4" id="KW-0808">Transferase</keyword>
<dbReference type="InterPro" id="IPR011009">
    <property type="entry name" value="Kinase-like_dom_sf"/>
</dbReference>